<dbReference type="NCBIfam" id="NF003685">
    <property type="entry name" value="PRK05305.2-5"/>
    <property type="match status" value="1"/>
</dbReference>
<proteinExistence type="inferred from homology"/>
<accession>A0ABW5B5F9</accession>
<dbReference type="NCBIfam" id="NF003678">
    <property type="entry name" value="PRK05305.1-2"/>
    <property type="match status" value="1"/>
</dbReference>
<dbReference type="Pfam" id="PF02666">
    <property type="entry name" value="PS_Dcarbxylase"/>
    <property type="match status" value="1"/>
</dbReference>
<comment type="pathway">
    <text evidence="11">Phospholipid metabolism; phosphatidylethanolamine biosynthesis; phosphatidylethanolamine from CDP-diacylglycerol: step 2/2.</text>
</comment>
<comment type="cofactor">
    <cofactor evidence="11">
        <name>pyruvate</name>
        <dbReference type="ChEBI" id="CHEBI:15361"/>
    </cofactor>
    <text evidence="11">Binds 1 pyruvoyl group covalently per subunit.</text>
</comment>
<dbReference type="EMBL" id="JBHUIV010000002">
    <property type="protein sequence ID" value="MFD2200110.1"/>
    <property type="molecule type" value="Genomic_DNA"/>
</dbReference>
<keyword evidence="12" id="KW-1133">Transmembrane helix</keyword>
<dbReference type="GO" id="GO:0004609">
    <property type="term" value="F:phosphatidylserine decarboxylase activity"/>
    <property type="evidence" value="ECO:0007669"/>
    <property type="project" value="UniProtKB-EC"/>
</dbReference>
<feature type="modified residue" description="Pyruvic acid (Ser); by autocatalysis" evidence="11">
    <location>
        <position position="188"/>
    </location>
</feature>
<keyword evidence="1 11" id="KW-1003">Cell membrane</keyword>
<keyword evidence="10 11" id="KW-0670">Pyruvate</keyword>
<name>A0ABW5B5F9_9BACT</name>
<organism evidence="13 14">
    <name type="scientific">Shivajiella indica</name>
    <dbReference type="NCBI Taxonomy" id="872115"/>
    <lineage>
        <taxon>Bacteria</taxon>
        <taxon>Pseudomonadati</taxon>
        <taxon>Bacteroidota</taxon>
        <taxon>Cytophagia</taxon>
        <taxon>Cytophagales</taxon>
        <taxon>Cyclobacteriaceae</taxon>
        <taxon>Shivajiella</taxon>
    </lineage>
</organism>
<keyword evidence="8 11" id="KW-0456">Lyase</keyword>
<keyword evidence="4 11" id="KW-0443">Lipid metabolism</keyword>
<keyword evidence="3 11" id="KW-0210">Decarboxylase</keyword>
<evidence type="ECO:0000313" key="13">
    <source>
        <dbReference type="EMBL" id="MFD2200110.1"/>
    </source>
</evidence>
<sequence length="219" mass="24914">MTIHKEGRKLLFWLLLILVALNFGLGRAFPEEEKLLNVVLLVSVIIYLIILQFFRNPTIQLPKEDKLVFAPADGKVVVIEETMEGEYLNEKRTQVSIFMSPINVHVNRSPIAGIVEYFKYHPGKYLVAWHPKSSFENERTTMVIKHQSGVKILVRQIAGALARRIKWYVKEGTPLVQGGEFGFIKFGSRVDVFLPLDAEVLVSIDEKTQGGRTPIARLK</sequence>
<evidence type="ECO:0000256" key="3">
    <source>
        <dbReference type="ARBA" id="ARBA00022793"/>
    </source>
</evidence>
<keyword evidence="9 11" id="KW-1208">Phospholipid metabolism</keyword>
<comment type="function">
    <text evidence="11">Catalyzes the formation of phosphatidylethanolamine (PtdEtn) from phosphatidylserine (PtdSer).</text>
</comment>
<evidence type="ECO:0000256" key="8">
    <source>
        <dbReference type="ARBA" id="ARBA00023239"/>
    </source>
</evidence>
<feature type="chain" id="PRO_5044942692" description="Phosphatidylserine decarboxylase alpha chain" evidence="11">
    <location>
        <begin position="188"/>
        <end position="219"/>
    </location>
</feature>
<evidence type="ECO:0000313" key="14">
    <source>
        <dbReference type="Proteomes" id="UP001597414"/>
    </source>
</evidence>
<keyword evidence="5 11" id="KW-0472">Membrane</keyword>
<evidence type="ECO:0000256" key="2">
    <source>
        <dbReference type="ARBA" id="ARBA00022516"/>
    </source>
</evidence>
<dbReference type="HAMAP" id="MF_00664">
    <property type="entry name" value="PS_decarb_PSD_A"/>
    <property type="match status" value="1"/>
</dbReference>
<evidence type="ECO:0000256" key="9">
    <source>
        <dbReference type="ARBA" id="ARBA00023264"/>
    </source>
</evidence>
<comment type="caution">
    <text evidence="13">The sequence shown here is derived from an EMBL/GenBank/DDBJ whole genome shotgun (WGS) entry which is preliminary data.</text>
</comment>
<comment type="subunit">
    <text evidence="11">Heterodimer of a large membrane-associated beta subunit and a small pyruvoyl-containing alpha subunit.</text>
</comment>
<gene>
    <name evidence="11" type="primary">psd</name>
    <name evidence="13" type="ORF">ACFSKV_00935</name>
</gene>
<evidence type="ECO:0000256" key="11">
    <source>
        <dbReference type="HAMAP-Rule" id="MF_00664"/>
    </source>
</evidence>
<comment type="PTM">
    <text evidence="11">Is synthesized initially as an inactive proenzyme. Formation of the active enzyme involves a self-maturation process in which the active site pyruvoyl group is generated from an internal serine residue via an autocatalytic post-translational modification. Two non-identical subunits are generated from the proenzyme in this reaction, and the pyruvate is formed at the N-terminus of the alpha chain, which is derived from the carboxyl end of the proenzyme. The post-translation cleavage follows an unusual pathway, termed non-hydrolytic serinolysis, in which the side chain hydroxyl group of the serine supplies its oxygen atom to form the C-terminus of the beta chain, while the remainder of the serine residue undergoes an oxidative deamination to produce ammonia and the pyruvoyl prosthetic group on the alpha chain.</text>
</comment>
<evidence type="ECO:0000256" key="4">
    <source>
        <dbReference type="ARBA" id="ARBA00023098"/>
    </source>
</evidence>
<keyword evidence="14" id="KW-1185">Reference proteome</keyword>
<keyword evidence="2 11" id="KW-0444">Lipid biosynthesis</keyword>
<evidence type="ECO:0000256" key="1">
    <source>
        <dbReference type="ARBA" id="ARBA00022475"/>
    </source>
</evidence>
<dbReference type="RefSeq" id="WP_380799665.1">
    <property type="nucleotide sequence ID" value="NZ_JBHUIV010000002.1"/>
</dbReference>
<keyword evidence="12" id="KW-0812">Transmembrane</keyword>
<keyword evidence="7 11" id="KW-0594">Phospholipid biosynthesis</keyword>
<dbReference type="PANTHER" id="PTHR35809:SF1">
    <property type="entry name" value="ARCHAETIDYLSERINE DECARBOXYLASE PROENZYME-RELATED"/>
    <property type="match status" value="1"/>
</dbReference>
<evidence type="ECO:0000256" key="5">
    <source>
        <dbReference type="ARBA" id="ARBA00023136"/>
    </source>
</evidence>
<comment type="similarity">
    <text evidence="11">Belongs to the phosphatidylserine decarboxylase family. PSD-A subfamily.</text>
</comment>
<feature type="site" description="Cleavage (non-hydrolytic); by autocatalysis" evidence="11">
    <location>
        <begin position="187"/>
        <end position="188"/>
    </location>
</feature>
<feature type="transmembrane region" description="Helical" evidence="12">
    <location>
        <begin position="36"/>
        <end position="54"/>
    </location>
</feature>
<protein>
    <recommendedName>
        <fullName evidence="11">Phosphatidylserine decarboxylase proenzyme</fullName>
        <ecNumber evidence="11">4.1.1.65</ecNumber>
    </recommendedName>
    <component>
        <recommendedName>
            <fullName evidence="11">Phosphatidylserine decarboxylase alpha chain</fullName>
        </recommendedName>
    </component>
    <component>
        <recommendedName>
            <fullName evidence="11">Phosphatidylserine decarboxylase beta chain</fullName>
        </recommendedName>
    </component>
</protein>
<comment type="subcellular location">
    <subcellularLocation>
        <location evidence="11">Cell membrane</location>
        <topology evidence="11">Peripheral membrane protein</topology>
    </subcellularLocation>
</comment>
<dbReference type="PANTHER" id="PTHR35809">
    <property type="entry name" value="ARCHAETIDYLSERINE DECARBOXYLASE PROENZYME-RELATED"/>
    <property type="match status" value="1"/>
</dbReference>
<evidence type="ECO:0000256" key="12">
    <source>
        <dbReference type="SAM" id="Phobius"/>
    </source>
</evidence>
<dbReference type="InterPro" id="IPR003817">
    <property type="entry name" value="PS_Dcarbxylase"/>
</dbReference>
<evidence type="ECO:0000256" key="7">
    <source>
        <dbReference type="ARBA" id="ARBA00023209"/>
    </source>
</evidence>
<dbReference type="EC" id="4.1.1.65" evidence="11"/>
<dbReference type="InterPro" id="IPR033175">
    <property type="entry name" value="PSD-A"/>
</dbReference>
<evidence type="ECO:0000256" key="10">
    <source>
        <dbReference type="ARBA" id="ARBA00023317"/>
    </source>
</evidence>
<feature type="active site" description="Schiff-base intermediate with substrate; via pyruvic acid" evidence="11">
    <location>
        <position position="188"/>
    </location>
</feature>
<reference evidence="14" key="1">
    <citation type="journal article" date="2019" name="Int. J. Syst. Evol. Microbiol.">
        <title>The Global Catalogue of Microorganisms (GCM) 10K type strain sequencing project: providing services to taxonomists for standard genome sequencing and annotation.</title>
        <authorList>
            <consortium name="The Broad Institute Genomics Platform"/>
            <consortium name="The Broad Institute Genome Sequencing Center for Infectious Disease"/>
            <person name="Wu L."/>
            <person name="Ma J."/>
        </authorList>
    </citation>
    <scope>NUCLEOTIDE SEQUENCE [LARGE SCALE GENOMIC DNA]</scope>
    <source>
        <strain evidence="14">KCTC 19812</strain>
    </source>
</reference>
<dbReference type="Proteomes" id="UP001597414">
    <property type="component" value="Unassembled WGS sequence"/>
</dbReference>
<feature type="chain" id="PRO_5044942693" description="Phosphatidylserine decarboxylase beta chain" evidence="11">
    <location>
        <begin position="1"/>
        <end position="187"/>
    </location>
</feature>
<comment type="catalytic activity">
    <reaction evidence="11">
        <text>a 1,2-diacyl-sn-glycero-3-phospho-L-serine + H(+) = a 1,2-diacyl-sn-glycero-3-phosphoethanolamine + CO2</text>
        <dbReference type="Rhea" id="RHEA:20828"/>
        <dbReference type="ChEBI" id="CHEBI:15378"/>
        <dbReference type="ChEBI" id="CHEBI:16526"/>
        <dbReference type="ChEBI" id="CHEBI:57262"/>
        <dbReference type="ChEBI" id="CHEBI:64612"/>
        <dbReference type="EC" id="4.1.1.65"/>
    </reaction>
</comment>
<keyword evidence="6 11" id="KW-0865">Zymogen</keyword>
<evidence type="ECO:0000256" key="6">
    <source>
        <dbReference type="ARBA" id="ARBA00023145"/>
    </source>
</evidence>